<organism evidence="4 5">
    <name type="scientific">Hymenobacter guriensis</name>
    <dbReference type="NCBI Taxonomy" id="2793065"/>
    <lineage>
        <taxon>Bacteria</taxon>
        <taxon>Pseudomonadati</taxon>
        <taxon>Bacteroidota</taxon>
        <taxon>Cytophagia</taxon>
        <taxon>Cytophagales</taxon>
        <taxon>Hymenobacteraceae</taxon>
        <taxon>Hymenobacter</taxon>
    </lineage>
</organism>
<proteinExistence type="predicted"/>
<feature type="region of interest" description="Disordered" evidence="1">
    <location>
        <begin position="161"/>
        <end position="182"/>
    </location>
</feature>
<feature type="chain" id="PRO_5045401404" evidence="2">
    <location>
        <begin position="28"/>
        <end position="294"/>
    </location>
</feature>
<evidence type="ECO:0000313" key="4">
    <source>
        <dbReference type="EMBL" id="MBG8552413.1"/>
    </source>
</evidence>
<feature type="signal peptide" evidence="2">
    <location>
        <begin position="1"/>
        <end position="27"/>
    </location>
</feature>
<dbReference type="Proteomes" id="UP000601099">
    <property type="component" value="Unassembled WGS sequence"/>
</dbReference>
<dbReference type="NCBIfam" id="TIGR04183">
    <property type="entry name" value="Por_Secre_tail"/>
    <property type="match status" value="1"/>
</dbReference>
<feature type="compositionally biased region" description="Polar residues" evidence="1">
    <location>
        <begin position="161"/>
        <end position="170"/>
    </location>
</feature>
<feature type="domain" description="Secretion system C-terminal sorting" evidence="3">
    <location>
        <begin position="216"/>
        <end position="292"/>
    </location>
</feature>
<feature type="region of interest" description="Disordered" evidence="1">
    <location>
        <begin position="83"/>
        <end position="119"/>
    </location>
</feature>
<protein>
    <submittedName>
        <fullName evidence="4">T9SS type A sorting domain-containing protein</fullName>
    </submittedName>
</protein>
<reference evidence="4 5" key="1">
    <citation type="submission" date="2020-11" db="EMBL/GenBank/DDBJ databases">
        <title>Hymenobacter sp.</title>
        <authorList>
            <person name="Kim M.K."/>
        </authorList>
    </citation>
    <scope>NUCLEOTIDE SEQUENCE [LARGE SCALE GENOMIC DNA]</scope>
    <source>
        <strain evidence="4 5">BT594</strain>
    </source>
</reference>
<keyword evidence="5" id="KW-1185">Reference proteome</keyword>
<dbReference type="RefSeq" id="WP_196953449.1">
    <property type="nucleotide sequence ID" value="NZ_JADWYK010000001.1"/>
</dbReference>
<dbReference type="InterPro" id="IPR026444">
    <property type="entry name" value="Secre_tail"/>
</dbReference>
<sequence>MKTSLLTVARLSTLALLLLGSPHFSVAAHTPNPVRQETQTYIQQQVLPVVRQQRLKLDAQLSAADRAQVAECRAQLSSLQKQQREFRRSLQPAGAPKGQRPELTEAQRQQARDLREARQKVEREVKQLAKKYEPQIQALAAEVQPQREKWTTDLQAIRQKYTQPDASQPLDSKPQKQRLSKPDAQFTGTRFLLFDPAASARSSASAVLSAPGRMSVYPNPIEPRSQVQYDVPKSGSVLIELLDSRGTTLRTLLQAEQEKGSHTFDLPTQDLSRGTYYLKITTRTGTETQRFVKN</sequence>
<feature type="compositionally biased region" description="Basic and acidic residues" evidence="1">
    <location>
        <begin position="99"/>
        <end position="119"/>
    </location>
</feature>
<keyword evidence="2" id="KW-0732">Signal</keyword>
<evidence type="ECO:0000259" key="3">
    <source>
        <dbReference type="Pfam" id="PF18962"/>
    </source>
</evidence>
<name>A0ABS0KX22_9BACT</name>
<comment type="caution">
    <text evidence="4">The sequence shown here is derived from an EMBL/GenBank/DDBJ whole genome shotgun (WGS) entry which is preliminary data.</text>
</comment>
<evidence type="ECO:0000256" key="2">
    <source>
        <dbReference type="SAM" id="SignalP"/>
    </source>
</evidence>
<evidence type="ECO:0000256" key="1">
    <source>
        <dbReference type="SAM" id="MobiDB-lite"/>
    </source>
</evidence>
<dbReference type="Pfam" id="PF18962">
    <property type="entry name" value="Por_Secre_tail"/>
    <property type="match status" value="1"/>
</dbReference>
<gene>
    <name evidence="4" type="ORF">I5L79_02590</name>
</gene>
<accession>A0ABS0KX22</accession>
<evidence type="ECO:0000313" key="5">
    <source>
        <dbReference type="Proteomes" id="UP000601099"/>
    </source>
</evidence>
<dbReference type="EMBL" id="JADWYK010000001">
    <property type="protein sequence ID" value="MBG8552413.1"/>
    <property type="molecule type" value="Genomic_DNA"/>
</dbReference>